<reference evidence="5" key="1">
    <citation type="submission" date="2012-06" db="EMBL/GenBank/DDBJ databases">
        <title>Complete sequence of Desulfitobacterium dehalogenans ATCC 51507.</title>
        <authorList>
            <person name="Lucas S."/>
            <person name="Han J."/>
            <person name="Lapidus A."/>
            <person name="Cheng J.-F."/>
            <person name="Goodwin L."/>
            <person name="Pitluck S."/>
            <person name="Peters L."/>
            <person name="Ovchinnikova G."/>
            <person name="Teshima H."/>
            <person name="Detter J.C."/>
            <person name="Han C."/>
            <person name="Tapia R."/>
            <person name="Land M."/>
            <person name="Hauser L."/>
            <person name="Kyrpides N."/>
            <person name="Ivanova N."/>
            <person name="Pagani I."/>
            <person name="Kruse T."/>
            <person name="de Vos W.M."/>
            <person name="Smidt H."/>
            <person name="Woyke T."/>
        </authorList>
    </citation>
    <scope>NUCLEOTIDE SEQUENCE [LARGE SCALE GENOMIC DNA]</scope>
    <source>
        <strain evidence="5">ATCC 51507 / DSM 9161 / JW/IU-DC1</strain>
    </source>
</reference>
<evidence type="ECO:0000259" key="3">
    <source>
        <dbReference type="PROSITE" id="PS51462"/>
    </source>
</evidence>
<evidence type="ECO:0000256" key="1">
    <source>
        <dbReference type="ARBA" id="ARBA00005582"/>
    </source>
</evidence>
<gene>
    <name evidence="4" type="ordered locus">Desde_3380</name>
</gene>
<evidence type="ECO:0000256" key="2">
    <source>
        <dbReference type="ARBA" id="ARBA00022801"/>
    </source>
</evidence>
<dbReference type="HOGENOM" id="CLU_136670_0_0_9"/>
<protein>
    <submittedName>
        <fullName evidence="4">NTP pyrophosphohydrolase</fullName>
    </submittedName>
</protein>
<organism evidence="4 5">
    <name type="scientific">Desulfitobacterium dehalogenans (strain ATCC 51507 / DSM 9161 / JW/IU-DC1)</name>
    <dbReference type="NCBI Taxonomy" id="756499"/>
    <lineage>
        <taxon>Bacteria</taxon>
        <taxon>Bacillati</taxon>
        <taxon>Bacillota</taxon>
        <taxon>Clostridia</taxon>
        <taxon>Eubacteriales</taxon>
        <taxon>Desulfitobacteriaceae</taxon>
        <taxon>Desulfitobacterium</taxon>
    </lineage>
</organism>
<dbReference type="CDD" id="cd02883">
    <property type="entry name" value="NUDIX_Hydrolase"/>
    <property type="match status" value="1"/>
</dbReference>
<dbReference type="OrthoDB" id="9786032at2"/>
<dbReference type="Proteomes" id="UP000006053">
    <property type="component" value="Chromosome"/>
</dbReference>
<dbReference type="InterPro" id="IPR000086">
    <property type="entry name" value="NUDIX_hydrolase_dom"/>
</dbReference>
<dbReference type="InterPro" id="IPR020084">
    <property type="entry name" value="NUDIX_hydrolase_CS"/>
</dbReference>
<accession>I4ACI1</accession>
<dbReference type="AlphaFoldDB" id="I4ACI1"/>
<evidence type="ECO:0000313" key="4">
    <source>
        <dbReference type="EMBL" id="AFM01666.1"/>
    </source>
</evidence>
<dbReference type="STRING" id="756499.Desde_3380"/>
<proteinExistence type="inferred from homology"/>
<dbReference type="eggNOG" id="COG0494">
    <property type="taxonomic scope" value="Bacteria"/>
</dbReference>
<dbReference type="KEGG" id="ddh:Desde_3380"/>
<dbReference type="PROSITE" id="PS51462">
    <property type="entry name" value="NUDIX"/>
    <property type="match status" value="1"/>
</dbReference>
<name>I4ACI1_DESDJ</name>
<dbReference type="RefSeq" id="WP_014795142.1">
    <property type="nucleotide sequence ID" value="NC_018017.1"/>
</dbReference>
<keyword evidence="2 4" id="KW-0378">Hydrolase</keyword>
<sequence length="167" mass="19509">MELLAKPGVGGIIEHTLNEVHYILLQERYKDDAPLESGMIEIPAGKIREFENIFDCLRREIFEETGLEVTEIEGEHESIIIEMNGYKVVTYTPFACSQNIKGDYPIMVETFICRVQGNIITQSNETKNVRWVSLETLKEMMLKHEGCFYPMHITTLKRYIIYRESRR</sequence>
<dbReference type="InterPro" id="IPR015797">
    <property type="entry name" value="NUDIX_hydrolase-like_dom_sf"/>
</dbReference>
<reference evidence="4 5" key="2">
    <citation type="journal article" date="2015" name="J. Bacteriol.">
        <title>Genomic, proteomic, and biochemical analysis of the organohalide respiratory pathway in Desulfitobacterium dehalogenans.</title>
        <authorList>
            <person name="Kruse T."/>
            <person name="van de Pas B.A."/>
            <person name="Atteia A."/>
            <person name="Krab K."/>
            <person name="Hagen W.R."/>
            <person name="Goodwin L."/>
            <person name="Chain P."/>
            <person name="Boeren S."/>
            <person name="Maphosa F."/>
            <person name="Schraa G."/>
            <person name="de Vos W.M."/>
            <person name="van der Oost J."/>
            <person name="Smidt H."/>
            <person name="Stams A.J."/>
        </authorList>
    </citation>
    <scope>NUCLEOTIDE SEQUENCE [LARGE SCALE GENOMIC DNA]</scope>
    <source>
        <strain evidence="5">ATCC 51507 / DSM 9161 / JW/IU-DC1</strain>
    </source>
</reference>
<dbReference type="SUPFAM" id="SSF55811">
    <property type="entry name" value="Nudix"/>
    <property type="match status" value="1"/>
</dbReference>
<dbReference type="GO" id="GO:0016787">
    <property type="term" value="F:hydrolase activity"/>
    <property type="evidence" value="ECO:0007669"/>
    <property type="project" value="UniProtKB-KW"/>
</dbReference>
<evidence type="ECO:0000313" key="5">
    <source>
        <dbReference type="Proteomes" id="UP000006053"/>
    </source>
</evidence>
<dbReference type="PROSITE" id="PS00893">
    <property type="entry name" value="NUDIX_BOX"/>
    <property type="match status" value="1"/>
</dbReference>
<dbReference type="Pfam" id="PF00293">
    <property type="entry name" value="NUDIX"/>
    <property type="match status" value="1"/>
</dbReference>
<comment type="similarity">
    <text evidence="1">Belongs to the Nudix hydrolase family.</text>
</comment>
<dbReference type="EMBL" id="CP003348">
    <property type="protein sequence ID" value="AFM01666.1"/>
    <property type="molecule type" value="Genomic_DNA"/>
</dbReference>
<keyword evidence="5" id="KW-1185">Reference proteome</keyword>
<dbReference type="PANTHER" id="PTHR43736:SF1">
    <property type="entry name" value="DIHYDRONEOPTERIN TRIPHOSPHATE DIPHOSPHATASE"/>
    <property type="match status" value="1"/>
</dbReference>
<feature type="domain" description="Nudix hydrolase" evidence="3">
    <location>
        <begin position="4"/>
        <end position="154"/>
    </location>
</feature>
<dbReference type="PANTHER" id="PTHR43736">
    <property type="entry name" value="ADP-RIBOSE PYROPHOSPHATASE"/>
    <property type="match status" value="1"/>
</dbReference>
<dbReference type="Gene3D" id="3.90.79.10">
    <property type="entry name" value="Nucleoside Triphosphate Pyrophosphohydrolase"/>
    <property type="match status" value="1"/>
</dbReference>